<keyword evidence="7" id="KW-0862">Zinc</keyword>
<keyword evidence="6 13" id="KW-0378">Hydrolase</keyword>
<protein>
    <submittedName>
        <fullName evidence="13">Regulator of sigma E protease</fullName>
        <ecNumber evidence="13">3.4.24.-</ecNumber>
    </submittedName>
</protein>
<evidence type="ECO:0000256" key="11">
    <source>
        <dbReference type="SAM" id="Phobius"/>
    </source>
</evidence>
<dbReference type="CDD" id="cd06163">
    <property type="entry name" value="S2P-M50_PDZ_RseP-like"/>
    <property type="match status" value="1"/>
</dbReference>
<dbReference type="SUPFAM" id="SSF50156">
    <property type="entry name" value="PDZ domain-like"/>
    <property type="match status" value="1"/>
</dbReference>
<keyword evidence="9" id="KW-0482">Metalloprotease</keyword>
<accession>A0A7W9SG09</accession>
<evidence type="ECO:0000256" key="9">
    <source>
        <dbReference type="ARBA" id="ARBA00023049"/>
    </source>
</evidence>
<dbReference type="InterPro" id="IPR036034">
    <property type="entry name" value="PDZ_sf"/>
</dbReference>
<feature type="transmembrane region" description="Helical" evidence="11">
    <location>
        <begin position="300"/>
        <end position="322"/>
    </location>
</feature>
<evidence type="ECO:0000256" key="4">
    <source>
        <dbReference type="ARBA" id="ARBA00022670"/>
    </source>
</evidence>
<keyword evidence="10 11" id="KW-0472">Membrane</keyword>
<dbReference type="InterPro" id="IPR004387">
    <property type="entry name" value="Pept_M50_Zn"/>
</dbReference>
<keyword evidence="8 11" id="KW-1133">Transmembrane helix</keyword>
<evidence type="ECO:0000313" key="13">
    <source>
        <dbReference type="EMBL" id="MBB6041352.1"/>
    </source>
</evidence>
<reference evidence="13 14" key="1">
    <citation type="submission" date="2020-08" db="EMBL/GenBank/DDBJ databases">
        <title>Genomic Encyclopedia of Type Strains, Phase IV (KMG-IV): sequencing the most valuable type-strain genomes for metagenomic binning, comparative biology and taxonomic classification.</title>
        <authorList>
            <person name="Goeker M."/>
        </authorList>
    </citation>
    <scope>NUCLEOTIDE SEQUENCE [LARGE SCALE GENOMIC DNA]</scope>
    <source>
        <strain evidence="13 14">DSM 17245</strain>
    </source>
</reference>
<dbReference type="GO" id="GO:0006508">
    <property type="term" value="P:proteolysis"/>
    <property type="evidence" value="ECO:0007669"/>
    <property type="project" value="UniProtKB-KW"/>
</dbReference>
<dbReference type="AlphaFoldDB" id="A0A7W9SG09"/>
<comment type="subcellular location">
    <subcellularLocation>
        <location evidence="2">Membrane</location>
        <topology evidence="2">Multi-pass membrane protein</topology>
    </subcellularLocation>
</comment>
<keyword evidence="4 13" id="KW-0645">Protease</keyword>
<dbReference type="GeneID" id="85014872"/>
<dbReference type="Gene3D" id="2.30.42.10">
    <property type="match status" value="1"/>
</dbReference>
<organism evidence="13 14">
    <name type="scientific">Oribacterium sinus</name>
    <dbReference type="NCBI Taxonomy" id="237576"/>
    <lineage>
        <taxon>Bacteria</taxon>
        <taxon>Bacillati</taxon>
        <taxon>Bacillota</taxon>
        <taxon>Clostridia</taxon>
        <taxon>Lachnospirales</taxon>
        <taxon>Lachnospiraceae</taxon>
        <taxon>Oribacterium</taxon>
    </lineage>
</organism>
<dbReference type="Proteomes" id="UP000522163">
    <property type="component" value="Unassembled WGS sequence"/>
</dbReference>
<comment type="similarity">
    <text evidence="3">Belongs to the peptidase M50B family.</text>
</comment>
<evidence type="ECO:0000259" key="12">
    <source>
        <dbReference type="Pfam" id="PF02163"/>
    </source>
</evidence>
<dbReference type="EC" id="3.4.24.-" evidence="13"/>
<evidence type="ECO:0000256" key="10">
    <source>
        <dbReference type="ARBA" id="ARBA00023136"/>
    </source>
</evidence>
<dbReference type="Pfam" id="PF02163">
    <property type="entry name" value="Peptidase_M50"/>
    <property type="match status" value="1"/>
</dbReference>
<evidence type="ECO:0000313" key="14">
    <source>
        <dbReference type="Proteomes" id="UP000522163"/>
    </source>
</evidence>
<evidence type="ECO:0000256" key="2">
    <source>
        <dbReference type="ARBA" id="ARBA00004141"/>
    </source>
</evidence>
<name>A0A7W9SG09_9FIRM</name>
<comment type="cofactor">
    <cofactor evidence="1">
        <name>Zn(2+)</name>
        <dbReference type="ChEBI" id="CHEBI:29105"/>
    </cofactor>
</comment>
<dbReference type="GO" id="GO:0016020">
    <property type="term" value="C:membrane"/>
    <property type="evidence" value="ECO:0007669"/>
    <property type="project" value="UniProtKB-SubCell"/>
</dbReference>
<dbReference type="PANTHER" id="PTHR42837:SF2">
    <property type="entry name" value="MEMBRANE METALLOPROTEASE ARASP2, CHLOROPLASTIC-RELATED"/>
    <property type="match status" value="1"/>
</dbReference>
<evidence type="ECO:0000256" key="1">
    <source>
        <dbReference type="ARBA" id="ARBA00001947"/>
    </source>
</evidence>
<dbReference type="PANTHER" id="PTHR42837">
    <property type="entry name" value="REGULATOR OF SIGMA-E PROTEASE RSEP"/>
    <property type="match status" value="1"/>
</dbReference>
<dbReference type="RefSeq" id="WP_183683987.1">
    <property type="nucleotide sequence ID" value="NZ_CAUQUA010000003.1"/>
</dbReference>
<proteinExistence type="inferred from homology"/>
<feature type="transmembrane region" description="Helical" evidence="11">
    <location>
        <begin position="112"/>
        <end position="137"/>
    </location>
</feature>
<comment type="caution">
    <text evidence="13">The sequence shown here is derived from an EMBL/GenBank/DDBJ whole genome shotgun (WGS) entry which is preliminary data.</text>
</comment>
<evidence type="ECO:0000256" key="3">
    <source>
        <dbReference type="ARBA" id="ARBA00007931"/>
    </source>
</evidence>
<keyword evidence="5 11" id="KW-0812">Transmembrane</keyword>
<sequence>MSIVLAILALSFLVFFHELGHFLAAKFFHVGVNEFSIGMGPRLLSFLYKNTRYSLKLLPLGGSCAMLGEDAAGSGDFLAPKQEDNAENVYDFDGVIYSEEELKTKSFEGKPAWQRFIICIAGVFNNFLLGFLIALFLTGTIGVQLPKIAASNVSTPAMESGLQEGDEIRFIKIGNAKGRTVHSYSELAMYMELHKEEVQEGEVSLTVLRDGEKLSFQFPAYKDPSTGLYRMGVALSSERVKFQNPLKTIEYSFYELAFNARVVIDSLALISKGKVSRQEVMGPVGTVAVIGESVSSSSQYGFFVMLLVLLNLSMMLSVNLAVMNLLPIPALDGGRLLFILLEMLARKRLNPKWEERINTVGMVFLLALMVLIVGNDVFNLLTGAYSKYFSS</sequence>
<evidence type="ECO:0000256" key="6">
    <source>
        <dbReference type="ARBA" id="ARBA00022801"/>
    </source>
</evidence>
<dbReference type="GO" id="GO:0004222">
    <property type="term" value="F:metalloendopeptidase activity"/>
    <property type="evidence" value="ECO:0007669"/>
    <property type="project" value="InterPro"/>
</dbReference>
<dbReference type="InterPro" id="IPR008915">
    <property type="entry name" value="Peptidase_M50"/>
</dbReference>
<feature type="transmembrane region" description="Helical" evidence="11">
    <location>
        <begin position="357"/>
        <end position="381"/>
    </location>
</feature>
<evidence type="ECO:0000256" key="7">
    <source>
        <dbReference type="ARBA" id="ARBA00022833"/>
    </source>
</evidence>
<gene>
    <name evidence="13" type="ORF">HNQ46_001332</name>
</gene>
<feature type="domain" description="Peptidase M50" evidence="12">
    <location>
        <begin position="6"/>
        <end position="368"/>
    </location>
</feature>
<evidence type="ECO:0000256" key="5">
    <source>
        <dbReference type="ARBA" id="ARBA00022692"/>
    </source>
</evidence>
<dbReference type="EMBL" id="JACHHH010000006">
    <property type="protein sequence ID" value="MBB6041352.1"/>
    <property type="molecule type" value="Genomic_DNA"/>
</dbReference>
<evidence type="ECO:0000256" key="8">
    <source>
        <dbReference type="ARBA" id="ARBA00022989"/>
    </source>
</evidence>